<sequence length="217" mass="25983">MARQKKLSDAEKKLKKKEYDRKRREKMKNNTESLEKLREKERIKYLKKKEKGQVKPVFHMNARELRQKRKQWKENSKVYRNKKAIAHQNLQRIIDDTPPPSPVSVVQQIREDVAARNRRQMRRRRAILYAKIANLEKKLKNAVKLSEKYKKRYLRMKTKKTDPESPGTKVDAFLKNVNVPESVKKKLLFGEALTRDLETSYKDLGKKHEKRKNITKC</sequence>
<organism evidence="3 4">
    <name type="scientific">Brassicogethes aeneus</name>
    <name type="common">Rape pollen beetle</name>
    <name type="synonym">Meligethes aeneus</name>
    <dbReference type="NCBI Taxonomy" id="1431903"/>
    <lineage>
        <taxon>Eukaryota</taxon>
        <taxon>Metazoa</taxon>
        <taxon>Ecdysozoa</taxon>
        <taxon>Arthropoda</taxon>
        <taxon>Hexapoda</taxon>
        <taxon>Insecta</taxon>
        <taxon>Pterygota</taxon>
        <taxon>Neoptera</taxon>
        <taxon>Endopterygota</taxon>
        <taxon>Coleoptera</taxon>
        <taxon>Polyphaga</taxon>
        <taxon>Cucujiformia</taxon>
        <taxon>Nitidulidae</taxon>
        <taxon>Meligethinae</taxon>
        <taxon>Brassicogethes</taxon>
    </lineage>
</organism>
<evidence type="ECO:0000313" key="3">
    <source>
        <dbReference type="EMBL" id="CAH0561766.1"/>
    </source>
</evidence>
<protein>
    <submittedName>
        <fullName evidence="3">Uncharacterized protein</fullName>
    </submittedName>
</protein>
<evidence type="ECO:0000256" key="1">
    <source>
        <dbReference type="SAM" id="Coils"/>
    </source>
</evidence>
<dbReference type="OrthoDB" id="6771524at2759"/>
<feature type="coiled-coil region" evidence="1">
    <location>
        <begin position="118"/>
        <end position="152"/>
    </location>
</feature>
<gene>
    <name evidence="3" type="ORF">MELIAE_LOCUS11096</name>
</gene>
<reference evidence="3" key="1">
    <citation type="submission" date="2021-12" db="EMBL/GenBank/DDBJ databases">
        <authorList>
            <person name="King R."/>
        </authorList>
    </citation>
    <scope>NUCLEOTIDE SEQUENCE</scope>
</reference>
<name>A0A9P0BEW4_BRAAE</name>
<dbReference type="AlphaFoldDB" id="A0A9P0BEW4"/>
<keyword evidence="4" id="KW-1185">Reference proteome</keyword>
<dbReference type="EMBL" id="OV121139">
    <property type="protein sequence ID" value="CAH0561766.1"/>
    <property type="molecule type" value="Genomic_DNA"/>
</dbReference>
<feature type="region of interest" description="Disordered" evidence="2">
    <location>
        <begin position="1"/>
        <end position="33"/>
    </location>
</feature>
<proteinExistence type="predicted"/>
<accession>A0A9P0BEW4</accession>
<dbReference type="Proteomes" id="UP001154078">
    <property type="component" value="Chromosome 8"/>
</dbReference>
<evidence type="ECO:0000313" key="4">
    <source>
        <dbReference type="Proteomes" id="UP001154078"/>
    </source>
</evidence>
<keyword evidence="1" id="KW-0175">Coiled coil</keyword>
<evidence type="ECO:0000256" key="2">
    <source>
        <dbReference type="SAM" id="MobiDB-lite"/>
    </source>
</evidence>